<dbReference type="Proteomes" id="UP000005666">
    <property type="component" value="Chromosome 1"/>
</dbReference>
<dbReference type="PANTHER" id="PTHR23305">
    <property type="entry name" value="OBG GTPASE FAMILY"/>
    <property type="match status" value="1"/>
</dbReference>
<dbReference type="InterPro" id="IPR012675">
    <property type="entry name" value="Beta-grasp_dom_sf"/>
</dbReference>
<evidence type="ECO:0000256" key="2">
    <source>
        <dbReference type="ARBA" id="ARBA00023134"/>
    </source>
</evidence>
<dbReference type="PRINTS" id="PR00326">
    <property type="entry name" value="GTP1OBG"/>
</dbReference>
<keyword evidence="1" id="KW-0547">Nucleotide-binding</keyword>
<feature type="domain" description="OBG-type G" evidence="3">
    <location>
        <begin position="5"/>
        <end position="274"/>
    </location>
</feature>
<evidence type="ECO:0000313" key="5">
    <source>
        <dbReference type="Proteomes" id="UP000005666"/>
    </source>
</evidence>
<dbReference type="FunFam" id="1.10.8.470:FF:000001">
    <property type="entry name" value="GTP-binding protein homolog"/>
    <property type="match status" value="1"/>
</dbReference>
<evidence type="ECO:0000256" key="1">
    <source>
        <dbReference type="ARBA" id="ARBA00022741"/>
    </source>
</evidence>
<accession>G8BNT9</accession>
<dbReference type="eggNOG" id="KOG1491">
    <property type="taxonomic scope" value="Eukaryota"/>
</dbReference>
<dbReference type="Gene3D" id="3.10.20.30">
    <property type="match status" value="1"/>
</dbReference>
<keyword evidence="2" id="KW-0342">GTP-binding</keyword>
<dbReference type="OMA" id="WILGNLM"/>
<dbReference type="InterPro" id="IPR031167">
    <property type="entry name" value="G_OBG"/>
</dbReference>
<reference evidence="4 5" key="1">
    <citation type="journal article" date="2011" name="Proc. Natl. Acad. Sci. U.S.A.">
        <title>Evolutionary erosion of yeast sex chromosomes by mating-type switching accidents.</title>
        <authorList>
            <person name="Gordon J.L."/>
            <person name="Armisen D."/>
            <person name="Proux-Wera E."/>
            <person name="Oheigeartaigh S.S."/>
            <person name="Byrne K.P."/>
            <person name="Wolfe K.H."/>
        </authorList>
    </citation>
    <scope>NUCLEOTIDE SEQUENCE [LARGE SCALE GENOMIC DNA]</scope>
    <source>
        <strain evidence="5">ATCC 24235 / CBS 4417 / NBRC 1672 / NRRL Y-8282 / UCD 70-5</strain>
    </source>
</reference>
<proteinExistence type="predicted"/>
<dbReference type="Pfam" id="PF01926">
    <property type="entry name" value="MMR_HSR1"/>
    <property type="match status" value="1"/>
</dbReference>
<dbReference type="InterPro" id="IPR006073">
    <property type="entry name" value="GTP-bd"/>
</dbReference>
<dbReference type="GO" id="GO:0005737">
    <property type="term" value="C:cytoplasm"/>
    <property type="evidence" value="ECO:0007669"/>
    <property type="project" value="TreeGrafter"/>
</dbReference>
<dbReference type="GO" id="GO:0005525">
    <property type="term" value="F:GTP binding"/>
    <property type="evidence" value="ECO:0007669"/>
    <property type="project" value="UniProtKB-KW"/>
</dbReference>
<dbReference type="EMBL" id="HE612856">
    <property type="protein sequence ID" value="CCE61567.1"/>
    <property type="molecule type" value="Genomic_DNA"/>
</dbReference>
<dbReference type="RefSeq" id="XP_003684001.1">
    <property type="nucleotide sequence ID" value="XM_003683953.1"/>
</dbReference>
<dbReference type="CDD" id="cd04938">
    <property type="entry name" value="TGS_Obg"/>
    <property type="match status" value="1"/>
</dbReference>
<dbReference type="GeneID" id="11532276"/>
<dbReference type="SUPFAM" id="SSF52540">
    <property type="entry name" value="P-loop containing nucleoside triphosphate hydrolases"/>
    <property type="match status" value="1"/>
</dbReference>
<gene>
    <name evidence="4" type="primary">TPHA0A04920</name>
    <name evidence="4" type="ordered locus">TPHA_0A04920</name>
</gene>
<dbReference type="GO" id="GO:0016887">
    <property type="term" value="F:ATP hydrolysis activity"/>
    <property type="evidence" value="ECO:0007669"/>
    <property type="project" value="TreeGrafter"/>
</dbReference>
<dbReference type="InterPro" id="IPR027417">
    <property type="entry name" value="P-loop_NTPase"/>
</dbReference>
<dbReference type="InterPro" id="IPR013646">
    <property type="entry name" value="YGR210-like_G4"/>
</dbReference>
<dbReference type="PANTHER" id="PTHR23305:SF1">
    <property type="entry name" value="OBG-TYPE G DOMAIN-CONTAINING PROTEIN"/>
    <property type="match status" value="1"/>
</dbReference>
<dbReference type="Gene3D" id="1.10.8.470">
    <property type="match status" value="1"/>
</dbReference>
<dbReference type="HOGENOM" id="CLU_037276_1_0_1"/>
<evidence type="ECO:0000313" key="4">
    <source>
        <dbReference type="EMBL" id="CCE61567.1"/>
    </source>
</evidence>
<protein>
    <recommendedName>
        <fullName evidence="3">OBG-type G domain-containing protein</fullName>
    </recommendedName>
</protein>
<organism evidence="4 5">
    <name type="scientific">Tetrapisispora phaffii (strain ATCC 24235 / CBS 4417 / NBRC 1672 / NRRL Y-8282 / UCD 70-5)</name>
    <name type="common">Yeast</name>
    <name type="synonym">Fabospora phaffii</name>
    <dbReference type="NCBI Taxonomy" id="1071381"/>
    <lineage>
        <taxon>Eukaryota</taxon>
        <taxon>Fungi</taxon>
        <taxon>Dikarya</taxon>
        <taxon>Ascomycota</taxon>
        <taxon>Saccharomycotina</taxon>
        <taxon>Saccharomycetes</taxon>
        <taxon>Saccharomycetales</taxon>
        <taxon>Saccharomycetaceae</taxon>
        <taxon>Tetrapisispora</taxon>
    </lineage>
</organism>
<dbReference type="Pfam" id="PF08438">
    <property type="entry name" value="YGR210-like_G4"/>
    <property type="match status" value="1"/>
</dbReference>
<dbReference type="OrthoDB" id="545683at2759"/>
<name>G8BNT9_TETPH</name>
<dbReference type="AlphaFoldDB" id="G8BNT9"/>
<dbReference type="Gene3D" id="3.40.50.300">
    <property type="entry name" value="P-loop containing nucleotide triphosphate hydrolases"/>
    <property type="match status" value="1"/>
</dbReference>
<keyword evidence="5" id="KW-1185">Reference proteome</keyword>
<dbReference type="KEGG" id="tpf:TPHA_0A04920"/>
<sequence>MPRDPLIGIVGKPSSGKSTTLNSLTDAVAAVGAFPFTTIEPNRATGYLQVDCACERHALQELCKPNYGWCSNGKRHIPIMLLDVAGLVPGAHSGRGLGNKFLDDLRHADALIHVVDVSGTTDAEGKNTRGYDPLNDIVWLQDEIRLWIEGNLQKRWGSIVRRHTATKSSIVDTLQGQFGGYGSHAPMIQRALQSIDGLPPLEKWDNDWITKVVKAFMVEKFPTVLALNKIDHPDADKNVSKIMLKYPDTKAVLTSAVTEVFLRKMKKQGFIAYEEGTEFVDTYEDDPDNLKELDEKLLDRIEKIRDLVLYRFGSTGVVKVLQAATDVLNLIPVYTVRNIQSYTGGNGKNVFRDCFLVKKGTPAGKVSRYIMGTDVTIAAIETVGGVRVSEDAPVEPGKNDILCFKIAPRSQA</sequence>
<dbReference type="STRING" id="1071381.G8BNT9"/>
<evidence type="ECO:0000259" key="3">
    <source>
        <dbReference type="PROSITE" id="PS51710"/>
    </source>
</evidence>
<dbReference type="CDD" id="cd01899">
    <property type="entry name" value="Ygr210"/>
    <property type="match status" value="1"/>
</dbReference>
<dbReference type="PROSITE" id="PS51710">
    <property type="entry name" value="G_OBG"/>
    <property type="match status" value="1"/>
</dbReference>